<accession>A0A0K2TTH4</accession>
<proteinExistence type="predicted"/>
<sequence>MPRFREEFRNLLKATIIMTCSSFQGRL</sequence>
<protein>
    <submittedName>
        <fullName evidence="1">Uncharacterized protein</fullName>
    </submittedName>
</protein>
<dbReference type="EMBL" id="HACA01011754">
    <property type="protein sequence ID" value="CDW29115.1"/>
    <property type="molecule type" value="Transcribed_RNA"/>
</dbReference>
<organism evidence="1">
    <name type="scientific">Lepeophtheirus salmonis</name>
    <name type="common">Salmon louse</name>
    <name type="synonym">Caligus salmonis</name>
    <dbReference type="NCBI Taxonomy" id="72036"/>
    <lineage>
        <taxon>Eukaryota</taxon>
        <taxon>Metazoa</taxon>
        <taxon>Ecdysozoa</taxon>
        <taxon>Arthropoda</taxon>
        <taxon>Crustacea</taxon>
        <taxon>Multicrustacea</taxon>
        <taxon>Hexanauplia</taxon>
        <taxon>Copepoda</taxon>
        <taxon>Siphonostomatoida</taxon>
        <taxon>Caligidae</taxon>
        <taxon>Lepeophtheirus</taxon>
    </lineage>
</organism>
<evidence type="ECO:0000313" key="1">
    <source>
        <dbReference type="EMBL" id="CDW29115.1"/>
    </source>
</evidence>
<dbReference type="AlphaFoldDB" id="A0A0K2TTH4"/>
<name>A0A0K2TTH4_LEPSM</name>
<reference evidence="1" key="1">
    <citation type="submission" date="2014-05" db="EMBL/GenBank/DDBJ databases">
        <authorList>
            <person name="Chronopoulou M."/>
        </authorList>
    </citation>
    <scope>NUCLEOTIDE SEQUENCE</scope>
    <source>
        <tissue evidence="1">Whole organism</tissue>
    </source>
</reference>